<name>A0A2T2NTT0_CORCC</name>
<feature type="region of interest" description="Disordered" evidence="1">
    <location>
        <begin position="99"/>
        <end position="132"/>
    </location>
</feature>
<evidence type="ECO:0000256" key="1">
    <source>
        <dbReference type="SAM" id="MobiDB-lite"/>
    </source>
</evidence>
<gene>
    <name evidence="2" type="ORF">BS50DRAFT_586210</name>
</gene>
<keyword evidence="3" id="KW-1185">Reference proteome</keyword>
<evidence type="ECO:0000313" key="3">
    <source>
        <dbReference type="Proteomes" id="UP000240883"/>
    </source>
</evidence>
<dbReference type="EMBL" id="KZ678133">
    <property type="protein sequence ID" value="PSN68803.1"/>
    <property type="molecule type" value="Genomic_DNA"/>
</dbReference>
<accession>A0A2T2NTT0</accession>
<protein>
    <submittedName>
        <fullName evidence="2">Uncharacterized protein</fullName>
    </submittedName>
</protein>
<reference evidence="2 3" key="1">
    <citation type="journal article" date="2018" name="Front. Microbiol.">
        <title>Genome-Wide Analysis of Corynespora cassiicola Leaf Fall Disease Putative Effectors.</title>
        <authorList>
            <person name="Lopez D."/>
            <person name="Ribeiro S."/>
            <person name="Label P."/>
            <person name="Fumanal B."/>
            <person name="Venisse J.S."/>
            <person name="Kohler A."/>
            <person name="de Oliveira R.R."/>
            <person name="Labutti K."/>
            <person name="Lipzen A."/>
            <person name="Lail K."/>
            <person name="Bauer D."/>
            <person name="Ohm R.A."/>
            <person name="Barry K.W."/>
            <person name="Spatafora J."/>
            <person name="Grigoriev I.V."/>
            <person name="Martin F.M."/>
            <person name="Pujade-Renaud V."/>
        </authorList>
    </citation>
    <scope>NUCLEOTIDE SEQUENCE [LARGE SCALE GENOMIC DNA]</scope>
    <source>
        <strain evidence="2 3">Philippines</strain>
    </source>
</reference>
<dbReference type="AlphaFoldDB" id="A0A2T2NTT0"/>
<feature type="region of interest" description="Disordered" evidence="1">
    <location>
        <begin position="1"/>
        <end position="72"/>
    </location>
</feature>
<feature type="compositionally biased region" description="Basic and acidic residues" evidence="1">
    <location>
        <begin position="46"/>
        <end position="56"/>
    </location>
</feature>
<dbReference type="Proteomes" id="UP000240883">
    <property type="component" value="Unassembled WGS sequence"/>
</dbReference>
<evidence type="ECO:0000313" key="2">
    <source>
        <dbReference type="EMBL" id="PSN68803.1"/>
    </source>
</evidence>
<sequence length="409" mass="43487">MAAAERAARADGLLVRPAGCPQHHESPRMPARGSPEPRQPAQAQRKPPDDLPDPVRRAPAASESPAVGAHHPQARACLRLSPATPRWPLAHHHHLLHHLAASHRPSRPCNAHGSSLQRRQRPPSAERARLKRAPPAASSCCCATTTTATTTVAIVASSCLSPRAGRVPARLQGWPSATATNCLRCEARQRDDARWCPSLPSTGADQQAPHVPGIPLSADNGESNTIPSPFATLHPDVILPPAPLLAASSPNTPSTPLLPSITRAVFVSPCAVLCPLCAVSMAWPPCFFSLVAGSKTCPSGALAPPCQQPPRVPWGARIPRKPSCQLDTLLGGEEQSMDGCPWLPAPHRKSPRDDSGYPTFAPTRLPALTPAPVPARPDPLFVLPKMQERGGVCRTLQFVGRRVLPALRL</sequence>
<proteinExistence type="predicted"/>
<organism evidence="2 3">
    <name type="scientific">Corynespora cassiicola Philippines</name>
    <dbReference type="NCBI Taxonomy" id="1448308"/>
    <lineage>
        <taxon>Eukaryota</taxon>
        <taxon>Fungi</taxon>
        <taxon>Dikarya</taxon>
        <taxon>Ascomycota</taxon>
        <taxon>Pezizomycotina</taxon>
        <taxon>Dothideomycetes</taxon>
        <taxon>Pleosporomycetidae</taxon>
        <taxon>Pleosporales</taxon>
        <taxon>Corynesporascaceae</taxon>
        <taxon>Corynespora</taxon>
    </lineage>
</organism>